<dbReference type="InterPro" id="IPR000418">
    <property type="entry name" value="Ets_dom"/>
</dbReference>
<dbReference type="Pfam" id="PF00178">
    <property type="entry name" value="Ets"/>
    <property type="match status" value="1"/>
</dbReference>
<organism evidence="8 9">
    <name type="scientific">Mya arenaria</name>
    <name type="common">Soft-shell clam</name>
    <dbReference type="NCBI Taxonomy" id="6604"/>
    <lineage>
        <taxon>Eukaryota</taxon>
        <taxon>Metazoa</taxon>
        <taxon>Spiralia</taxon>
        <taxon>Lophotrochozoa</taxon>
        <taxon>Mollusca</taxon>
        <taxon>Bivalvia</taxon>
        <taxon>Autobranchia</taxon>
        <taxon>Heteroconchia</taxon>
        <taxon>Euheterodonta</taxon>
        <taxon>Imparidentia</taxon>
        <taxon>Neoheterodontei</taxon>
        <taxon>Myida</taxon>
        <taxon>Myoidea</taxon>
        <taxon>Myidae</taxon>
        <taxon>Mya</taxon>
    </lineage>
</organism>
<dbReference type="InterPro" id="IPR013761">
    <property type="entry name" value="SAM/pointed_sf"/>
</dbReference>
<keyword evidence="9" id="KW-1185">Reference proteome</keyword>
<evidence type="ECO:0000259" key="7">
    <source>
        <dbReference type="PROSITE" id="PS51433"/>
    </source>
</evidence>
<evidence type="ECO:0000256" key="3">
    <source>
        <dbReference type="RuleBase" id="RU004019"/>
    </source>
</evidence>
<keyword evidence="3" id="KW-0539">Nucleus</keyword>
<dbReference type="PANTHER" id="PTHR11849:SF201">
    <property type="entry name" value="ETS DNA-BINDING PROTEIN POKKURI"/>
    <property type="match status" value="1"/>
</dbReference>
<dbReference type="Gene3D" id="1.10.10.10">
    <property type="entry name" value="Winged helix-like DNA-binding domain superfamily/Winged helix DNA-binding domain"/>
    <property type="match status" value="1"/>
</dbReference>
<dbReference type="SUPFAM" id="SSF47769">
    <property type="entry name" value="SAM/Pointed domain"/>
    <property type="match status" value="1"/>
</dbReference>
<name>A0ABY7DYP1_MYAAR</name>
<feature type="compositionally biased region" description="Acidic residues" evidence="4">
    <location>
        <begin position="279"/>
        <end position="291"/>
    </location>
</feature>
<dbReference type="PROSITE" id="PS51019">
    <property type="entry name" value="REELIN"/>
    <property type="match status" value="1"/>
</dbReference>
<feature type="domain" description="ETS" evidence="5">
    <location>
        <begin position="165"/>
        <end position="216"/>
    </location>
</feature>
<evidence type="ECO:0000256" key="4">
    <source>
        <dbReference type="SAM" id="MobiDB-lite"/>
    </source>
</evidence>
<dbReference type="Pfam" id="PF02198">
    <property type="entry name" value="SAM_PNT"/>
    <property type="match status" value="1"/>
</dbReference>
<feature type="region of interest" description="Disordered" evidence="4">
    <location>
        <begin position="240"/>
        <end position="349"/>
    </location>
</feature>
<keyword evidence="2 3" id="KW-0238">DNA-binding</keyword>
<feature type="compositionally biased region" description="Basic and acidic residues" evidence="4">
    <location>
        <begin position="317"/>
        <end position="326"/>
    </location>
</feature>
<feature type="domain" description="PNT" evidence="7">
    <location>
        <begin position="10"/>
        <end position="94"/>
    </location>
</feature>
<dbReference type="PANTHER" id="PTHR11849">
    <property type="entry name" value="ETS"/>
    <property type="match status" value="1"/>
</dbReference>
<feature type="compositionally biased region" description="Polar residues" evidence="4">
    <location>
        <begin position="305"/>
        <end position="314"/>
    </location>
</feature>
<dbReference type="Proteomes" id="UP001164746">
    <property type="component" value="Chromosome 4"/>
</dbReference>
<dbReference type="SMART" id="SM00413">
    <property type="entry name" value="ETS"/>
    <property type="match status" value="1"/>
</dbReference>
<proteinExistence type="inferred from homology"/>
<evidence type="ECO:0000256" key="2">
    <source>
        <dbReference type="ARBA" id="ARBA00023125"/>
    </source>
</evidence>
<dbReference type="Gene3D" id="1.10.150.50">
    <property type="entry name" value="Transcription Factor, Ets-1"/>
    <property type="match status" value="1"/>
</dbReference>
<dbReference type="SMART" id="SM00251">
    <property type="entry name" value="SAM_PNT"/>
    <property type="match status" value="1"/>
</dbReference>
<comment type="subcellular location">
    <subcellularLocation>
        <location evidence="3">Nucleus</location>
    </subcellularLocation>
</comment>
<evidence type="ECO:0000259" key="6">
    <source>
        <dbReference type="PROSITE" id="PS51019"/>
    </source>
</evidence>
<dbReference type="InterPro" id="IPR003118">
    <property type="entry name" value="Pointed_dom"/>
</dbReference>
<evidence type="ECO:0000256" key="1">
    <source>
        <dbReference type="ARBA" id="ARBA00005562"/>
    </source>
</evidence>
<dbReference type="InterPro" id="IPR002861">
    <property type="entry name" value="Reeler_dom"/>
</dbReference>
<dbReference type="EMBL" id="CP111015">
    <property type="protein sequence ID" value="WAR02139.1"/>
    <property type="molecule type" value="Genomic_DNA"/>
</dbReference>
<comment type="similarity">
    <text evidence="1 3">Belongs to the ETS family.</text>
</comment>
<dbReference type="PROSITE" id="PS50061">
    <property type="entry name" value="ETS_DOMAIN_3"/>
    <property type="match status" value="1"/>
</dbReference>
<feature type="domain" description="Reelin" evidence="6">
    <location>
        <begin position="1"/>
        <end position="55"/>
    </location>
</feature>
<dbReference type="InterPro" id="IPR036388">
    <property type="entry name" value="WH-like_DNA-bd_sf"/>
</dbReference>
<protein>
    <submittedName>
        <fullName evidence="8">ELF5-like protein</fullName>
    </submittedName>
</protein>
<dbReference type="PROSITE" id="PS51433">
    <property type="entry name" value="PNT"/>
    <property type="match status" value="1"/>
</dbReference>
<reference evidence="8" key="1">
    <citation type="submission" date="2022-11" db="EMBL/GenBank/DDBJ databases">
        <title>Centuries of genome instability and evolution in soft-shell clam transmissible cancer (bioRxiv).</title>
        <authorList>
            <person name="Hart S.F.M."/>
            <person name="Yonemitsu M.A."/>
            <person name="Giersch R.M."/>
            <person name="Beal B.F."/>
            <person name="Arriagada G."/>
            <person name="Davis B.W."/>
            <person name="Ostrander E.A."/>
            <person name="Goff S.P."/>
            <person name="Metzger M.J."/>
        </authorList>
    </citation>
    <scope>NUCLEOTIDE SEQUENCE</scope>
    <source>
        <strain evidence="8">MELC-2E11</strain>
        <tissue evidence="8">Siphon/mantle</tissue>
    </source>
</reference>
<feature type="compositionally biased region" description="Basic and acidic residues" evidence="4">
    <location>
        <begin position="258"/>
        <end position="269"/>
    </location>
</feature>
<gene>
    <name evidence="8" type="ORF">MAR_008697</name>
</gene>
<evidence type="ECO:0000259" key="5">
    <source>
        <dbReference type="PROSITE" id="PS50061"/>
    </source>
</evidence>
<dbReference type="InterPro" id="IPR046328">
    <property type="entry name" value="ETS_fam"/>
</dbReference>
<evidence type="ECO:0000313" key="8">
    <source>
        <dbReference type="EMBL" id="WAR02139.1"/>
    </source>
</evidence>
<dbReference type="InterPro" id="IPR036390">
    <property type="entry name" value="WH_DNA-bd_sf"/>
</dbReference>
<dbReference type="SUPFAM" id="SSF46785">
    <property type="entry name" value="Winged helix' DNA-binding domain"/>
    <property type="match status" value="1"/>
</dbReference>
<accession>A0ABY7DYP1</accession>
<dbReference type="PRINTS" id="PR00454">
    <property type="entry name" value="ETSDOMAIN"/>
</dbReference>
<dbReference type="PROSITE" id="PS00346">
    <property type="entry name" value="ETS_DOMAIN_2"/>
    <property type="match status" value="1"/>
</dbReference>
<sequence>MAVSTPWTSPAAPNTSVTVHPASLAKHPQIWSKSEVAVWLRWCTEEYSIEPVPPEHFDLNGKALCLLTKADFVERVPKNGDVLYNSLMKLTSKHHTDSVGANVLILPQSSASLQQSSLTAGCSTKNFVPIRPHPHPLLHAPTPLTGSFNDSVIYQRGYQLDPLVRLEQSSGLADLWGQQKNRTNMTYEKLSRALRYYYRMNIIKKVPGKRLTYRFLQSPSKIQKGQRGAKPQYRLQMEFSGTDRGEVPAQSSAPASIKTDRADSSDVSEHSSLSWPEEVRDESDIEAETADTVETVTRENGGSPECSNGTNRGNGSRFEDVTENEPKSQTSTLLPERRNAESNTTEIDC</sequence>
<evidence type="ECO:0000313" key="9">
    <source>
        <dbReference type="Proteomes" id="UP001164746"/>
    </source>
</evidence>